<evidence type="ECO:0000313" key="7">
    <source>
        <dbReference type="EMBL" id="QEC55453.1"/>
    </source>
</evidence>
<name>A0A5B8UG31_9BACT</name>
<dbReference type="GO" id="GO:0000271">
    <property type="term" value="P:polysaccharide biosynthetic process"/>
    <property type="evidence" value="ECO:0007669"/>
    <property type="project" value="InterPro"/>
</dbReference>
<sequence>MFTFAKAQLASFAASLIDYVIMILSVEFFGFWYVAGSSAGTIIGGVTNFSIGRQWVFRGGYTAPHIQLGRYFLVWLGYLLLATSGIYLLTHIGGLNYIVSKITVTLFLAIAYNYPLQKRFVFR</sequence>
<feature type="transmembrane region" description="Helical" evidence="5">
    <location>
        <begin position="7"/>
        <end position="25"/>
    </location>
</feature>
<protein>
    <submittedName>
        <fullName evidence="7">GtrA family protein</fullName>
    </submittedName>
</protein>
<feature type="transmembrane region" description="Helical" evidence="5">
    <location>
        <begin position="71"/>
        <end position="89"/>
    </location>
</feature>
<evidence type="ECO:0000256" key="1">
    <source>
        <dbReference type="ARBA" id="ARBA00004141"/>
    </source>
</evidence>
<keyword evidence="2 5" id="KW-0812">Transmembrane</keyword>
<dbReference type="GO" id="GO:0016020">
    <property type="term" value="C:membrane"/>
    <property type="evidence" value="ECO:0007669"/>
    <property type="project" value="UniProtKB-SubCell"/>
</dbReference>
<evidence type="ECO:0000259" key="6">
    <source>
        <dbReference type="Pfam" id="PF04138"/>
    </source>
</evidence>
<evidence type="ECO:0000256" key="2">
    <source>
        <dbReference type="ARBA" id="ARBA00022692"/>
    </source>
</evidence>
<evidence type="ECO:0000313" key="8">
    <source>
        <dbReference type="Proteomes" id="UP000321204"/>
    </source>
</evidence>
<feature type="transmembrane region" description="Helical" evidence="5">
    <location>
        <begin position="31"/>
        <end position="51"/>
    </location>
</feature>
<evidence type="ECO:0000256" key="3">
    <source>
        <dbReference type="ARBA" id="ARBA00022989"/>
    </source>
</evidence>
<dbReference type="RefSeq" id="WP_146784178.1">
    <property type="nucleotide sequence ID" value="NZ_BAABIO010000002.1"/>
</dbReference>
<evidence type="ECO:0000256" key="4">
    <source>
        <dbReference type="ARBA" id="ARBA00023136"/>
    </source>
</evidence>
<dbReference type="Proteomes" id="UP000321204">
    <property type="component" value="Chromosome"/>
</dbReference>
<dbReference type="InterPro" id="IPR007267">
    <property type="entry name" value="GtrA_DPMS_TM"/>
</dbReference>
<gene>
    <name evidence="7" type="ORF">FSB75_05890</name>
</gene>
<feature type="transmembrane region" description="Helical" evidence="5">
    <location>
        <begin position="95"/>
        <end position="114"/>
    </location>
</feature>
<evidence type="ECO:0000256" key="5">
    <source>
        <dbReference type="SAM" id="Phobius"/>
    </source>
</evidence>
<comment type="subcellular location">
    <subcellularLocation>
        <location evidence="1">Membrane</location>
        <topology evidence="1">Multi-pass membrane protein</topology>
    </subcellularLocation>
</comment>
<dbReference type="KEGG" id="fgg:FSB75_05890"/>
<reference evidence="7 8" key="1">
    <citation type="journal article" date="2015" name="Int. J. Syst. Evol. Microbiol.">
        <title>Flavisolibacter ginsenosidimutans sp. nov., with ginsenoside-converting activity isolated from soil used for cultivating ginseng.</title>
        <authorList>
            <person name="Zhao Y."/>
            <person name="Liu Q."/>
            <person name="Kang M.S."/>
            <person name="Jin F."/>
            <person name="Yu H."/>
            <person name="Im W.T."/>
        </authorList>
    </citation>
    <scope>NUCLEOTIDE SEQUENCE [LARGE SCALE GENOMIC DNA]</scope>
    <source>
        <strain evidence="7 8">Gsoil 636</strain>
    </source>
</reference>
<keyword evidence="8" id="KW-1185">Reference proteome</keyword>
<accession>A0A5B8UG31</accession>
<dbReference type="AlphaFoldDB" id="A0A5B8UG31"/>
<organism evidence="7 8">
    <name type="scientific">Flavisolibacter ginsenosidimutans</name>
    <dbReference type="NCBI Taxonomy" id="661481"/>
    <lineage>
        <taxon>Bacteria</taxon>
        <taxon>Pseudomonadati</taxon>
        <taxon>Bacteroidota</taxon>
        <taxon>Chitinophagia</taxon>
        <taxon>Chitinophagales</taxon>
        <taxon>Chitinophagaceae</taxon>
        <taxon>Flavisolibacter</taxon>
    </lineage>
</organism>
<feature type="domain" description="GtrA/DPMS transmembrane" evidence="6">
    <location>
        <begin position="12"/>
        <end position="122"/>
    </location>
</feature>
<dbReference type="EMBL" id="CP042433">
    <property type="protein sequence ID" value="QEC55453.1"/>
    <property type="molecule type" value="Genomic_DNA"/>
</dbReference>
<dbReference type="OrthoDB" id="961506at2"/>
<proteinExistence type="predicted"/>
<dbReference type="Pfam" id="PF04138">
    <property type="entry name" value="GtrA_DPMS_TM"/>
    <property type="match status" value="1"/>
</dbReference>
<keyword evidence="3 5" id="KW-1133">Transmembrane helix</keyword>
<keyword evidence="4 5" id="KW-0472">Membrane</keyword>